<feature type="domain" description="Thrombin inhibitor Madanin" evidence="3">
    <location>
        <begin position="4"/>
        <end position="73"/>
    </location>
</feature>
<evidence type="ECO:0000259" key="3">
    <source>
        <dbReference type="Pfam" id="PF11714"/>
    </source>
</evidence>
<dbReference type="InterPro" id="IPR021716">
    <property type="entry name" value="Inhibitor_I53"/>
</dbReference>
<evidence type="ECO:0000256" key="1">
    <source>
        <dbReference type="SAM" id="MobiDB-lite"/>
    </source>
</evidence>
<dbReference type="Pfam" id="PF11714">
    <property type="entry name" value="Inhibitor_I53"/>
    <property type="match status" value="1"/>
</dbReference>
<dbReference type="EMBL" id="GFPF01000724">
    <property type="protein sequence ID" value="MAA11870.1"/>
    <property type="molecule type" value="Transcribed_RNA"/>
</dbReference>
<proteinExistence type="predicted"/>
<feature type="chain" id="PRO_5012375241" evidence="2">
    <location>
        <begin position="22"/>
        <end position="94"/>
    </location>
</feature>
<evidence type="ECO:0000313" key="4">
    <source>
        <dbReference type="EMBL" id="MAA11870.1"/>
    </source>
</evidence>
<name>A0A224YDM5_9ACAR</name>
<feature type="signal peptide" evidence="2">
    <location>
        <begin position="1"/>
        <end position="21"/>
    </location>
</feature>
<accession>A0A224YDM5</accession>
<protein>
    <submittedName>
        <fullName evidence="4">Chimadanin anti-thrombin-like protein</fullName>
    </submittedName>
</protein>
<evidence type="ECO:0000256" key="2">
    <source>
        <dbReference type="SAM" id="SignalP"/>
    </source>
</evidence>
<sequence length="94" mass="10571">MVVKRLTLLLLFALIATVVIAKPERKQLRSELNEEAVQQRDSDGDSDEAGDNDNDKHHQDGSASDVARPRLQRPQSGGNSDVFEQIPDEFTKRR</sequence>
<organism evidence="4">
    <name type="scientific">Rhipicephalus zambeziensis</name>
    <dbReference type="NCBI Taxonomy" id="60191"/>
    <lineage>
        <taxon>Eukaryota</taxon>
        <taxon>Metazoa</taxon>
        <taxon>Ecdysozoa</taxon>
        <taxon>Arthropoda</taxon>
        <taxon>Chelicerata</taxon>
        <taxon>Arachnida</taxon>
        <taxon>Acari</taxon>
        <taxon>Parasitiformes</taxon>
        <taxon>Ixodida</taxon>
        <taxon>Ixodoidea</taxon>
        <taxon>Ixodidae</taxon>
        <taxon>Rhipicephalinae</taxon>
        <taxon>Rhipicephalus</taxon>
        <taxon>Rhipicephalus</taxon>
    </lineage>
</organism>
<feature type="compositionally biased region" description="Basic and acidic residues" evidence="1">
    <location>
        <begin position="26"/>
        <end position="43"/>
    </location>
</feature>
<dbReference type="AlphaFoldDB" id="A0A224YDM5"/>
<keyword evidence="2" id="KW-0732">Signal</keyword>
<feature type="region of interest" description="Disordered" evidence="1">
    <location>
        <begin position="26"/>
        <end position="94"/>
    </location>
</feature>
<reference evidence="4" key="1">
    <citation type="journal article" date="2017" name="Parasit. Vectors">
        <title>Sialotranscriptomics of Rhipicephalus zambeziensis reveals intricate expression profiles of secretory proteins and suggests tight temporal transcriptional regulation during blood-feeding.</title>
        <authorList>
            <person name="de Castro M.H."/>
            <person name="de Klerk D."/>
            <person name="Pienaar R."/>
            <person name="Rees D.J.G."/>
            <person name="Mans B.J."/>
        </authorList>
    </citation>
    <scope>NUCLEOTIDE SEQUENCE</scope>
    <source>
        <tissue evidence="4">Salivary glands</tissue>
    </source>
</reference>